<accession>A0A084QN13</accession>
<gene>
    <name evidence="1" type="ORF">S40285_10480</name>
</gene>
<reference evidence="1 2" key="1">
    <citation type="journal article" date="2014" name="BMC Genomics">
        <title>Comparative genome sequencing reveals chemotype-specific gene clusters in the toxigenic black mold Stachybotrys.</title>
        <authorList>
            <person name="Semeiks J."/>
            <person name="Borek D."/>
            <person name="Otwinowski Z."/>
            <person name="Grishin N.V."/>
        </authorList>
    </citation>
    <scope>NUCLEOTIDE SEQUENCE [LARGE SCALE GENOMIC DNA]</scope>
    <source>
        <strain evidence="1 2">IBT 40285</strain>
    </source>
</reference>
<dbReference type="InParanoid" id="A0A084QN13"/>
<organism evidence="1 2">
    <name type="scientific">Stachybotrys chlorohalonatus (strain IBT 40285)</name>
    <dbReference type="NCBI Taxonomy" id="1283841"/>
    <lineage>
        <taxon>Eukaryota</taxon>
        <taxon>Fungi</taxon>
        <taxon>Dikarya</taxon>
        <taxon>Ascomycota</taxon>
        <taxon>Pezizomycotina</taxon>
        <taxon>Sordariomycetes</taxon>
        <taxon>Hypocreomycetidae</taxon>
        <taxon>Hypocreales</taxon>
        <taxon>Stachybotryaceae</taxon>
        <taxon>Stachybotrys</taxon>
    </lineage>
</organism>
<evidence type="ECO:0000313" key="2">
    <source>
        <dbReference type="Proteomes" id="UP000028524"/>
    </source>
</evidence>
<dbReference type="AlphaFoldDB" id="A0A084QN13"/>
<name>A0A084QN13_STAC4</name>
<dbReference type="EMBL" id="KL660603">
    <property type="protein sequence ID" value="KFA65348.1"/>
    <property type="molecule type" value="Genomic_DNA"/>
</dbReference>
<dbReference type="Proteomes" id="UP000028524">
    <property type="component" value="Unassembled WGS sequence"/>
</dbReference>
<evidence type="ECO:0000313" key="1">
    <source>
        <dbReference type="EMBL" id="KFA65348.1"/>
    </source>
</evidence>
<protein>
    <submittedName>
        <fullName evidence="1">Uncharacterized protein</fullName>
    </submittedName>
</protein>
<sequence>MECVHARSSCFWAPRPAETDAIRYIRGTRLDGGGAGDLTGLPSSTSTCPMRRLDELPVSSKIYCEEGLGFDAGDKAQTVRLRQDGMRRTFASGLGSSLFPPPTRFGPVRRDSCASREAAKRICRSCRDNKLQGRLERQGLWNAEELQTLARL</sequence>
<keyword evidence="2" id="KW-1185">Reference proteome</keyword>
<dbReference type="HOGENOM" id="CLU_1723537_0_0_1"/>
<proteinExistence type="predicted"/>